<feature type="region of interest" description="Disordered" evidence="1">
    <location>
        <begin position="1080"/>
        <end position="1102"/>
    </location>
</feature>
<proteinExistence type="predicted"/>
<dbReference type="Gene3D" id="1.25.40.10">
    <property type="entry name" value="Tetratricopeptide repeat domain"/>
    <property type="match status" value="2"/>
</dbReference>
<dbReference type="SUPFAM" id="SSF52540">
    <property type="entry name" value="P-loop containing nucleoside triphosphate hydrolases"/>
    <property type="match status" value="1"/>
</dbReference>
<dbReference type="EMBL" id="QUAC01000125">
    <property type="protein sequence ID" value="REK89439.1"/>
    <property type="molecule type" value="Genomic_DNA"/>
</dbReference>
<dbReference type="RefSeq" id="WP_147318343.1">
    <property type="nucleotide sequence ID" value="NZ_QUAC01000125.1"/>
</dbReference>
<evidence type="ECO:0000256" key="1">
    <source>
        <dbReference type="SAM" id="MobiDB-lite"/>
    </source>
</evidence>
<dbReference type="SUPFAM" id="SSF48452">
    <property type="entry name" value="TPR-like"/>
    <property type="match status" value="1"/>
</dbReference>
<feature type="domain" description="AAA+ ATPase" evidence="2">
    <location>
        <begin position="491"/>
        <end position="616"/>
    </location>
</feature>
<dbReference type="AlphaFoldDB" id="A0A371Q433"/>
<dbReference type="InterPro" id="IPR047738">
    <property type="entry name" value="SAV_2336-like_N"/>
</dbReference>
<dbReference type="Pfam" id="PF13374">
    <property type="entry name" value="TPR_10"/>
    <property type="match status" value="1"/>
</dbReference>
<feature type="region of interest" description="Disordered" evidence="1">
    <location>
        <begin position="1194"/>
        <end position="1222"/>
    </location>
</feature>
<dbReference type="SMART" id="SM00382">
    <property type="entry name" value="AAA"/>
    <property type="match status" value="1"/>
</dbReference>
<dbReference type="InterPro" id="IPR019734">
    <property type="entry name" value="TPR_rpt"/>
</dbReference>
<organism evidence="3 4">
    <name type="scientific">Streptomyces inhibens</name>
    <dbReference type="NCBI Taxonomy" id="2293571"/>
    <lineage>
        <taxon>Bacteria</taxon>
        <taxon>Bacillati</taxon>
        <taxon>Actinomycetota</taxon>
        <taxon>Actinomycetes</taxon>
        <taxon>Kitasatosporales</taxon>
        <taxon>Streptomycetaceae</taxon>
        <taxon>Streptomyces</taxon>
    </lineage>
</organism>
<gene>
    <name evidence="3" type="ORF">DY245_15930</name>
</gene>
<dbReference type="NCBIfam" id="NF041121">
    <property type="entry name" value="SAV_2336_NTERM"/>
    <property type="match status" value="1"/>
</dbReference>
<evidence type="ECO:0000259" key="2">
    <source>
        <dbReference type="SMART" id="SM00382"/>
    </source>
</evidence>
<evidence type="ECO:0000313" key="4">
    <source>
        <dbReference type="Proteomes" id="UP000262477"/>
    </source>
</evidence>
<dbReference type="Gene3D" id="3.40.50.300">
    <property type="entry name" value="P-loop containing nucleotide triphosphate hydrolases"/>
    <property type="match status" value="1"/>
</dbReference>
<dbReference type="PANTHER" id="PTHR47691:SF3">
    <property type="entry name" value="HTH-TYPE TRANSCRIPTIONAL REGULATOR RV0890C-RELATED"/>
    <property type="match status" value="1"/>
</dbReference>
<dbReference type="InterPro" id="IPR011990">
    <property type="entry name" value="TPR-like_helical_dom_sf"/>
</dbReference>
<dbReference type="Proteomes" id="UP000262477">
    <property type="component" value="Unassembled WGS sequence"/>
</dbReference>
<feature type="region of interest" description="Disordered" evidence="1">
    <location>
        <begin position="1121"/>
        <end position="1147"/>
    </location>
</feature>
<dbReference type="PANTHER" id="PTHR47691">
    <property type="entry name" value="REGULATOR-RELATED"/>
    <property type="match status" value="1"/>
</dbReference>
<dbReference type="OrthoDB" id="4332922at2"/>
<accession>A0A371Q433</accession>
<dbReference type="InterPro" id="IPR003593">
    <property type="entry name" value="AAA+_ATPase"/>
</dbReference>
<dbReference type="InterPro" id="IPR027417">
    <property type="entry name" value="P-loop_NTPase"/>
</dbReference>
<name>A0A371Q433_STRIH</name>
<protein>
    <recommendedName>
        <fullName evidence="2">AAA+ ATPase domain-containing protein</fullName>
    </recommendedName>
</protein>
<dbReference type="SMART" id="SM00028">
    <property type="entry name" value="TPR"/>
    <property type="match status" value="5"/>
</dbReference>
<reference evidence="3 4" key="1">
    <citation type="submission" date="2018-08" db="EMBL/GenBank/DDBJ databases">
        <title>Streptomyces NEAU-D10 sp. nov., a novel Actinomycete isolated from soil.</title>
        <authorList>
            <person name="Jin L."/>
        </authorList>
    </citation>
    <scope>NUCLEOTIDE SEQUENCE [LARGE SCALE GENOMIC DNA]</scope>
    <source>
        <strain evidence="3 4">NEAU-D10</strain>
    </source>
</reference>
<evidence type="ECO:0000313" key="3">
    <source>
        <dbReference type="EMBL" id="REK89439.1"/>
    </source>
</evidence>
<sequence length="1222" mass="130980">ADRVRPARVPGGRALPDAQQLGRALRPLRRSRDHPQRTVTDIEATVRIAAETGFLDVVSRPDQERRWSAVLLVDCSPSMQVWGPLAAELRALLTRSTVFRSVQVHTIDPRDPSGPARRRPAACAAVTFLLTDGTSPGWRAPQAVRALTAWGRCGPMAVLNPLPRRLWRGTALDARPRLLTAPGEFDAVGRLLVCDALSGEPDPEADGVLALPVLHPTASALEQWAGLLTRPGVPHLIETALLDEAPLPVLPRQPHGTAEELLTHFRGAFSPESYRLAVRLSAIRPLTTPLMQLVRAATMRDAGPTHVAEILLGGLLERTDQERDAAAALTLDRALGAPPPGQPVQPVYDFRPGVRELLFSGLGAEQAVEVVEAVGRSLEPYMGRLPDFPVLMGDEEGELRLHASARAFAVLASPVLERMGGVVPERLDGVVPGQRTGSPDGAGAEVYRPLAQDREPEPAPVALPPAPEHFFGRTKEIARLVEALTRTDGDSPPCWAVHGPAGVGKTALALRVAHEAAEHFPDGQLFVDLSDSGPERLALCRTLLAERRVLIVLDGASDAAETLTSVLPGPTGTPAARGGAVLITGRRRPQHRSLTGALALDRLTAAEAHHALPRGSLLQWLDAQLTPPARRAFRLLAVPEADLSSAVISFGAAGALLDTTADRTRSSLDELQAAGVLRRTAPDRCHYAGELRALARETAVQELPEAQHDEALSRLLDFSLALGRQVHERRYPGERWRNDLTRVASSALPRTGLPKMKDSTSALAAWADETPQLLALVRQIAVRSPRHVRRAADLLLLAQVTADSGALSAAYEPAARAVAERAAMADDDRAEGRARVALAEAYITMGKFTEAEPEARRADRLAGRSGDPLTGFRAPYARAVIALHQGRHDEAERHLTAVWERCRTRNDQLGEAAVLGALARVWAATGSSNDAVLFAERSVGIHRRTGGGSPRLAHGLYALSEALSSAGRHADALRELFQALPLFEEDRQHLWAGRTRCRMAEAMVALIRPSEAAAAAEDAAKRLLVPGGERWRADALVALGHAETALGRKQGARAHWREALAVYEAFDAPEARGVRALLRDKTGPSSAGSRGPGVSRTADTASTGTVLRDLTAAVRTLHDRLRLQPAVGQPDHRTAEPSADPAAGPVAPRGTLEALEILGAVEAELAGRVAEFARTGRPPRADLTRLRSSLETVTSHEALREPTPGAADAAVTVRDLSRRLTR</sequence>
<comment type="caution">
    <text evidence="3">The sequence shown here is derived from an EMBL/GenBank/DDBJ whole genome shotgun (WGS) entry which is preliminary data.</text>
</comment>
<feature type="non-terminal residue" evidence="3">
    <location>
        <position position="1"/>
    </location>
</feature>
<keyword evidence="4" id="KW-1185">Reference proteome</keyword>